<gene>
    <name evidence="2" type="ORF">CVIRNUC_000712</name>
</gene>
<evidence type="ECO:0000256" key="1">
    <source>
        <dbReference type="SAM" id="MobiDB-lite"/>
    </source>
</evidence>
<comment type="caution">
    <text evidence="2">The sequence shown here is derived from an EMBL/GenBank/DDBJ whole genome shotgun (WGS) entry which is preliminary data.</text>
</comment>
<dbReference type="PANTHER" id="PTHR48191">
    <property type="entry name" value="PROTEIN HHL1 CHLOROPLASTIC"/>
    <property type="match status" value="1"/>
</dbReference>
<reference evidence="2 3" key="1">
    <citation type="submission" date="2023-10" db="EMBL/GenBank/DDBJ databases">
        <authorList>
            <person name="Maclean D."/>
            <person name="Macfadyen A."/>
        </authorList>
    </citation>
    <scope>NUCLEOTIDE SEQUENCE [LARGE SCALE GENOMIC DNA]</scope>
</reference>
<protein>
    <submittedName>
        <fullName evidence="2">Uncharacterized protein</fullName>
    </submittedName>
</protein>
<sequence length="212" mass="23361">MGAVTATCPCTCSAQSQLPGKLNIRLPGGSSITKQSGSHSSCKPSSRGRLQICAAKGQGKKRAAQQAGNQAQLPPTPPVDPDNEEFVLFIRATKFPQWYPLSVVKGGAQANVLLRAMQNDLGKLLYGKTLIRNIGSVVYSDKAKIEAMVRRSMPMLKNFSEFEYGFKVRDKSRPKDWYFPENITLIPREKELRGTVVDQVSDWWKKTTGGGK</sequence>
<dbReference type="Proteomes" id="UP001314263">
    <property type="component" value="Unassembled WGS sequence"/>
</dbReference>
<evidence type="ECO:0000313" key="2">
    <source>
        <dbReference type="EMBL" id="CAK0736230.1"/>
    </source>
</evidence>
<dbReference type="PANTHER" id="PTHR48191:SF2">
    <property type="entry name" value="PROTEIN HHL1, CHLOROPLASTIC"/>
    <property type="match status" value="1"/>
</dbReference>
<dbReference type="AlphaFoldDB" id="A0AAV1HUI5"/>
<dbReference type="Pfam" id="PF20133">
    <property type="entry name" value="HHL1-like"/>
    <property type="match status" value="1"/>
</dbReference>
<organism evidence="2 3">
    <name type="scientific">Coccomyxa viridis</name>
    <dbReference type="NCBI Taxonomy" id="1274662"/>
    <lineage>
        <taxon>Eukaryota</taxon>
        <taxon>Viridiplantae</taxon>
        <taxon>Chlorophyta</taxon>
        <taxon>core chlorophytes</taxon>
        <taxon>Trebouxiophyceae</taxon>
        <taxon>Trebouxiophyceae incertae sedis</taxon>
        <taxon>Coccomyxaceae</taxon>
        <taxon>Coccomyxa</taxon>
    </lineage>
</organism>
<proteinExistence type="predicted"/>
<feature type="region of interest" description="Disordered" evidence="1">
    <location>
        <begin position="26"/>
        <end position="47"/>
    </location>
</feature>
<accession>A0AAV1HUI5</accession>
<evidence type="ECO:0000313" key="3">
    <source>
        <dbReference type="Proteomes" id="UP001314263"/>
    </source>
</evidence>
<dbReference type="InterPro" id="IPR045388">
    <property type="entry name" value="HHL1-like"/>
</dbReference>
<dbReference type="EMBL" id="CAUYUE010000001">
    <property type="protein sequence ID" value="CAK0736230.1"/>
    <property type="molecule type" value="Genomic_DNA"/>
</dbReference>
<keyword evidence="3" id="KW-1185">Reference proteome</keyword>
<name>A0AAV1HUI5_9CHLO</name>
<feature type="compositionally biased region" description="Polar residues" evidence="1">
    <location>
        <begin position="30"/>
        <end position="44"/>
    </location>
</feature>